<comment type="caution">
    <text evidence="4">The sequence shown here is derived from an EMBL/GenBank/DDBJ whole genome shotgun (WGS) entry which is preliminary data.</text>
</comment>
<accession>A0A562VA24</accession>
<dbReference type="RefSeq" id="WP_147132283.1">
    <property type="nucleotide sequence ID" value="NZ_BAABIJ010000001.1"/>
</dbReference>
<dbReference type="NCBIfam" id="TIGR00976">
    <property type="entry name" value="CocE_NonD"/>
    <property type="match status" value="1"/>
</dbReference>
<dbReference type="OrthoDB" id="5240615at2"/>
<dbReference type="AlphaFoldDB" id="A0A562VA24"/>
<dbReference type="InterPro" id="IPR008979">
    <property type="entry name" value="Galactose-bd-like_sf"/>
</dbReference>
<dbReference type="EMBL" id="VLLL01000005">
    <property type="protein sequence ID" value="TWJ14739.1"/>
    <property type="molecule type" value="Genomic_DNA"/>
</dbReference>
<dbReference type="GO" id="GO:0008239">
    <property type="term" value="F:dipeptidyl-peptidase activity"/>
    <property type="evidence" value="ECO:0007669"/>
    <property type="project" value="InterPro"/>
</dbReference>
<organism evidence="4 5">
    <name type="scientific">Stackebrandtia albiflava</name>
    <dbReference type="NCBI Taxonomy" id="406432"/>
    <lineage>
        <taxon>Bacteria</taxon>
        <taxon>Bacillati</taxon>
        <taxon>Actinomycetota</taxon>
        <taxon>Actinomycetes</taxon>
        <taxon>Glycomycetales</taxon>
        <taxon>Glycomycetaceae</taxon>
        <taxon>Stackebrandtia</taxon>
    </lineage>
</organism>
<feature type="region of interest" description="Disordered" evidence="2">
    <location>
        <begin position="530"/>
        <end position="554"/>
    </location>
</feature>
<evidence type="ECO:0000259" key="3">
    <source>
        <dbReference type="SMART" id="SM00939"/>
    </source>
</evidence>
<evidence type="ECO:0000313" key="5">
    <source>
        <dbReference type="Proteomes" id="UP000321617"/>
    </source>
</evidence>
<dbReference type="PANTHER" id="PTHR43056:SF10">
    <property type="entry name" value="COCE_NOND FAMILY, PUTATIVE (AFU_ORTHOLOGUE AFUA_7G00600)-RELATED"/>
    <property type="match status" value="1"/>
</dbReference>
<feature type="compositionally biased region" description="Basic and acidic residues" evidence="2">
    <location>
        <begin position="533"/>
        <end position="545"/>
    </location>
</feature>
<feature type="domain" description="Xaa-Pro dipeptidyl-peptidase C-terminal" evidence="3">
    <location>
        <begin position="291"/>
        <end position="542"/>
    </location>
</feature>
<dbReference type="InterPro" id="IPR029058">
    <property type="entry name" value="AB_hydrolase_fold"/>
</dbReference>
<dbReference type="SMART" id="SM00939">
    <property type="entry name" value="PepX_C"/>
    <property type="match status" value="1"/>
</dbReference>
<dbReference type="SUPFAM" id="SSF49785">
    <property type="entry name" value="Galactose-binding domain-like"/>
    <property type="match status" value="1"/>
</dbReference>
<evidence type="ECO:0000313" key="4">
    <source>
        <dbReference type="EMBL" id="TWJ14739.1"/>
    </source>
</evidence>
<evidence type="ECO:0000256" key="1">
    <source>
        <dbReference type="ARBA" id="ARBA00022801"/>
    </source>
</evidence>
<evidence type="ECO:0000256" key="2">
    <source>
        <dbReference type="SAM" id="MobiDB-lite"/>
    </source>
</evidence>
<reference evidence="4 5" key="1">
    <citation type="journal article" date="2013" name="Stand. Genomic Sci.">
        <title>Genomic Encyclopedia of Type Strains, Phase I: The one thousand microbial genomes (KMG-I) project.</title>
        <authorList>
            <person name="Kyrpides N.C."/>
            <person name="Woyke T."/>
            <person name="Eisen J.A."/>
            <person name="Garrity G."/>
            <person name="Lilburn T.G."/>
            <person name="Beck B.J."/>
            <person name="Whitman W.B."/>
            <person name="Hugenholtz P."/>
            <person name="Klenk H.P."/>
        </authorList>
    </citation>
    <scope>NUCLEOTIDE SEQUENCE [LARGE SCALE GENOMIC DNA]</scope>
    <source>
        <strain evidence="4 5">DSM 45044</strain>
    </source>
</reference>
<dbReference type="Gene3D" id="3.40.50.1820">
    <property type="entry name" value="alpha/beta hydrolase"/>
    <property type="match status" value="2"/>
</dbReference>
<dbReference type="InterPro" id="IPR050585">
    <property type="entry name" value="Xaa-Pro_dipeptidyl-ppase/CocE"/>
</dbReference>
<dbReference type="Pfam" id="PF08530">
    <property type="entry name" value="PepX_C"/>
    <property type="match status" value="1"/>
</dbReference>
<dbReference type="Proteomes" id="UP000321617">
    <property type="component" value="Unassembled WGS sequence"/>
</dbReference>
<dbReference type="InterPro" id="IPR013736">
    <property type="entry name" value="Xaa-Pro_dipept_C"/>
</dbReference>
<keyword evidence="1" id="KW-0378">Hydrolase</keyword>
<dbReference type="PANTHER" id="PTHR43056">
    <property type="entry name" value="PEPTIDASE S9 PROLYL OLIGOPEPTIDASE"/>
    <property type="match status" value="1"/>
</dbReference>
<dbReference type="InterPro" id="IPR000383">
    <property type="entry name" value="Xaa-Pro-like_dom"/>
</dbReference>
<proteinExistence type="predicted"/>
<sequence length="680" mass="77061">MRTVTEFPHEVRVVENRFIPMRDGARLAARIWLPVDAEDSPVPAVLEYIPYRKRDATRGRDSVNHPYIAGHGYASVRVDMRGSGDSDGVLVDEYRPQEHEDAEDVIAWLAAQPWCDGNVGMMGISWGGFNSLQVAARRPPALKAIISASATDDLYVDNMHYMGGCLLADNLSEATVMFAFNSLPPDPEIVGDRWREMWRERLEGSGLWLETWLSHQRRDDYWKPASVCEDYSAVRIPVMAVGGWADGYTNAVFRLMRHLDVPRKGLIGPWGHKYPHTGVPGPAIGFLQEVVRWWDHWLKGRDTGIMDEPMLRAWMQDSISPEPSYEDRPGRWVAEDRWPSPDIETRVYRLWRHGIEQTEASDAPGGTDVTLQSPLSVGMFAGKWASYAATPDLPFDQREEDGGALVYETEPLREPMELFGMPAVSFEVASDKPVAMLAVRLSDVAPNGEATRFTYGLLNLTHRNGSEHPEPLEPGRRYPVTVQMNAIAQSIPAGHRLRLSVSTSYWPLAWPSPEATTLTFTAGASTLSLPIRPPKESDARLRPFGEPEGAPELETTRLEPGRHHWRVTRDLATNVSTLEVANDQGSFRIDETDTVMRRATHEWYSFRWNDVNSVRGETRTIRRFERDDWRVEVVTRTVLTSTPEDFMVNAQLDAYELDADRGDPRIHSQNWRRTIPRDLV</sequence>
<dbReference type="Pfam" id="PF02129">
    <property type="entry name" value="Peptidase_S15"/>
    <property type="match status" value="1"/>
</dbReference>
<protein>
    <recommendedName>
        <fullName evidence="3">Xaa-Pro dipeptidyl-peptidase C-terminal domain-containing protein</fullName>
    </recommendedName>
</protein>
<dbReference type="InterPro" id="IPR005674">
    <property type="entry name" value="CocE/Ser_esterase"/>
</dbReference>
<name>A0A562VA24_9ACTN</name>
<dbReference type="SUPFAM" id="SSF53474">
    <property type="entry name" value="alpha/beta-Hydrolases"/>
    <property type="match status" value="1"/>
</dbReference>
<gene>
    <name evidence="4" type="ORF">LX16_0428</name>
</gene>
<dbReference type="Gene3D" id="2.60.120.260">
    <property type="entry name" value="Galactose-binding domain-like"/>
    <property type="match status" value="1"/>
</dbReference>
<keyword evidence="5" id="KW-1185">Reference proteome</keyword>